<evidence type="ECO:0000313" key="2">
    <source>
        <dbReference type="Proteomes" id="UP000240883"/>
    </source>
</evidence>
<sequence length="502" mass="58258">MSNMEVDELPWDQSLEKAFGVDIADIDDSLNKILGGTTYEPDIGGEIKQDSICSIIQMGIGPRERRFVLARLVKDLSTTEIVLHLGFAQDSREKYLKFDQMVKSLAIQLFHQVFKNDMDNLKRLADSPKNDDGTINYLGLLEVAFKNLKKSEIVHVFFHDISMRLHSGYNHLITVLDEIFATADYDDNRDPDAQRACWKLYISQSPHLEQSYLRYHQNEIEKSKYYGQRRLRNPTKGTSKAAIDHNSWHIYERPSSGICSLLWPKDPLGDEPADLKPLEALQDKLTCYYGESFLSFRSAFKIPELSKSACLRDKNEQPINEEEFEKNSNDGFTLYKSGKPNVSENFEVRKDQALWKFAKLTNDCAYQYKWVIYGMNLVSEPKVYNAVAVQLARLIYRYQDTTEQELIHALGIIDDQRKTLLSKLAHLIQLPKSLEFLVIFFWCDKENLDVVINVLLELEVFWGKENNFHIKFVLAGEYSGRIYSFAKRENSGRLARRNFWQH</sequence>
<dbReference type="AlphaFoldDB" id="A0A2T2NC87"/>
<dbReference type="EMBL" id="KZ678140">
    <property type="protein sequence ID" value="PSN63055.1"/>
    <property type="molecule type" value="Genomic_DNA"/>
</dbReference>
<accession>A0A2T2NC87</accession>
<keyword evidence="2" id="KW-1185">Reference proteome</keyword>
<reference evidence="1 2" key="1">
    <citation type="journal article" date="2018" name="Front. Microbiol.">
        <title>Genome-Wide Analysis of Corynespora cassiicola Leaf Fall Disease Putative Effectors.</title>
        <authorList>
            <person name="Lopez D."/>
            <person name="Ribeiro S."/>
            <person name="Label P."/>
            <person name="Fumanal B."/>
            <person name="Venisse J.S."/>
            <person name="Kohler A."/>
            <person name="de Oliveira R.R."/>
            <person name="Labutti K."/>
            <person name="Lipzen A."/>
            <person name="Lail K."/>
            <person name="Bauer D."/>
            <person name="Ohm R.A."/>
            <person name="Barry K.W."/>
            <person name="Spatafora J."/>
            <person name="Grigoriev I.V."/>
            <person name="Martin F.M."/>
            <person name="Pujade-Renaud V."/>
        </authorList>
    </citation>
    <scope>NUCLEOTIDE SEQUENCE [LARGE SCALE GENOMIC DNA]</scope>
    <source>
        <strain evidence="1 2">Philippines</strain>
    </source>
</reference>
<dbReference type="Proteomes" id="UP000240883">
    <property type="component" value="Unassembled WGS sequence"/>
</dbReference>
<gene>
    <name evidence="1" type="ORF">BS50DRAFT_591265</name>
</gene>
<protein>
    <submittedName>
        <fullName evidence="1">Uncharacterized protein</fullName>
    </submittedName>
</protein>
<organism evidence="1 2">
    <name type="scientific">Corynespora cassiicola Philippines</name>
    <dbReference type="NCBI Taxonomy" id="1448308"/>
    <lineage>
        <taxon>Eukaryota</taxon>
        <taxon>Fungi</taxon>
        <taxon>Dikarya</taxon>
        <taxon>Ascomycota</taxon>
        <taxon>Pezizomycotina</taxon>
        <taxon>Dothideomycetes</taxon>
        <taxon>Pleosporomycetidae</taxon>
        <taxon>Pleosporales</taxon>
        <taxon>Corynesporascaceae</taxon>
        <taxon>Corynespora</taxon>
    </lineage>
</organism>
<evidence type="ECO:0000313" key="1">
    <source>
        <dbReference type="EMBL" id="PSN63055.1"/>
    </source>
</evidence>
<proteinExistence type="predicted"/>
<name>A0A2T2NC87_CORCC</name>